<keyword evidence="2" id="KW-1185">Reference proteome</keyword>
<gene>
    <name evidence="1" type="ORF">DAPPUDRAFT_307568</name>
</gene>
<evidence type="ECO:0000313" key="2">
    <source>
        <dbReference type="Proteomes" id="UP000000305"/>
    </source>
</evidence>
<dbReference type="HOGENOM" id="CLU_3089364_0_0_1"/>
<sequence>MIKEKVNQNVFYAFQNGWHLLPNAKPSLHLGAAVAEEQALQTLNSIPKRHGI</sequence>
<dbReference type="InParanoid" id="E9H347"/>
<dbReference type="EMBL" id="GL732587">
    <property type="protein sequence ID" value="EFX73894.1"/>
    <property type="molecule type" value="Genomic_DNA"/>
</dbReference>
<organism evidence="1 2">
    <name type="scientific">Daphnia pulex</name>
    <name type="common">Water flea</name>
    <dbReference type="NCBI Taxonomy" id="6669"/>
    <lineage>
        <taxon>Eukaryota</taxon>
        <taxon>Metazoa</taxon>
        <taxon>Ecdysozoa</taxon>
        <taxon>Arthropoda</taxon>
        <taxon>Crustacea</taxon>
        <taxon>Branchiopoda</taxon>
        <taxon>Diplostraca</taxon>
        <taxon>Cladocera</taxon>
        <taxon>Anomopoda</taxon>
        <taxon>Daphniidae</taxon>
        <taxon>Daphnia</taxon>
    </lineage>
</organism>
<dbReference type="KEGG" id="dpx:DAPPUDRAFT_307568"/>
<accession>E9H347</accession>
<reference evidence="1 2" key="1">
    <citation type="journal article" date="2011" name="Science">
        <title>The ecoresponsive genome of Daphnia pulex.</title>
        <authorList>
            <person name="Colbourne J.K."/>
            <person name="Pfrender M.E."/>
            <person name="Gilbert D."/>
            <person name="Thomas W.K."/>
            <person name="Tucker A."/>
            <person name="Oakley T.H."/>
            <person name="Tokishita S."/>
            <person name="Aerts A."/>
            <person name="Arnold G.J."/>
            <person name="Basu M.K."/>
            <person name="Bauer D.J."/>
            <person name="Caceres C.E."/>
            <person name="Carmel L."/>
            <person name="Casola C."/>
            <person name="Choi J.H."/>
            <person name="Detter J.C."/>
            <person name="Dong Q."/>
            <person name="Dusheyko S."/>
            <person name="Eads B.D."/>
            <person name="Frohlich T."/>
            <person name="Geiler-Samerotte K.A."/>
            <person name="Gerlach D."/>
            <person name="Hatcher P."/>
            <person name="Jogdeo S."/>
            <person name="Krijgsveld J."/>
            <person name="Kriventseva E.V."/>
            <person name="Kultz D."/>
            <person name="Laforsch C."/>
            <person name="Lindquist E."/>
            <person name="Lopez J."/>
            <person name="Manak J.R."/>
            <person name="Muller J."/>
            <person name="Pangilinan J."/>
            <person name="Patwardhan R.P."/>
            <person name="Pitluck S."/>
            <person name="Pritham E.J."/>
            <person name="Rechtsteiner A."/>
            <person name="Rho M."/>
            <person name="Rogozin I.B."/>
            <person name="Sakarya O."/>
            <person name="Salamov A."/>
            <person name="Schaack S."/>
            <person name="Shapiro H."/>
            <person name="Shiga Y."/>
            <person name="Skalitzky C."/>
            <person name="Smith Z."/>
            <person name="Souvorov A."/>
            <person name="Sung W."/>
            <person name="Tang Z."/>
            <person name="Tsuchiya D."/>
            <person name="Tu H."/>
            <person name="Vos H."/>
            <person name="Wang M."/>
            <person name="Wolf Y.I."/>
            <person name="Yamagata H."/>
            <person name="Yamada T."/>
            <person name="Ye Y."/>
            <person name="Shaw J.R."/>
            <person name="Andrews J."/>
            <person name="Crease T.J."/>
            <person name="Tang H."/>
            <person name="Lucas S.M."/>
            <person name="Robertson H.M."/>
            <person name="Bork P."/>
            <person name="Koonin E.V."/>
            <person name="Zdobnov E.M."/>
            <person name="Grigoriev I.V."/>
            <person name="Lynch M."/>
            <person name="Boore J.L."/>
        </authorList>
    </citation>
    <scope>NUCLEOTIDE SEQUENCE [LARGE SCALE GENOMIC DNA]</scope>
</reference>
<protein>
    <submittedName>
        <fullName evidence="1">Uncharacterized protein</fullName>
    </submittedName>
</protein>
<dbReference type="Proteomes" id="UP000000305">
    <property type="component" value="Unassembled WGS sequence"/>
</dbReference>
<evidence type="ECO:0000313" key="1">
    <source>
        <dbReference type="EMBL" id="EFX73894.1"/>
    </source>
</evidence>
<name>E9H347_DAPPU</name>
<dbReference type="AlphaFoldDB" id="E9H347"/>
<proteinExistence type="predicted"/>